<dbReference type="Proteomes" id="UP000188235">
    <property type="component" value="Chromosome"/>
</dbReference>
<name>A0A1Q2CWU6_9ACTN</name>
<evidence type="ECO:0000256" key="1">
    <source>
        <dbReference type="SAM" id="SignalP"/>
    </source>
</evidence>
<sequence>MSGRWVRGAVTALAAACLALAALPSSADDVEPVRRVSCPTVEAVSATSGYELDSLSSSVGSCWYGSPVKGPRHRIEFTYTKDAALSDARARVASWSSPSLKVTEAPALGEGAFAWSDGSGSNLYWEVSPGAVATLSGVGDEATAAKVATLFAPQMQVYTIPGEHSVAGRKWRTTCENYSATARCRTEIWASVIVPNGDGFSTNQGWQFNSPTYRWSDREMWGTNPLANSGTWTDSTGRHWRTECDTASTGRGACRSWFFGPTLDASASTPTVRQAWVFNNQVLFS</sequence>
<keyword evidence="1" id="KW-0732">Signal</keyword>
<feature type="chain" id="PRO_5012862885" evidence="1">
    <location>
        <begin position="28"/>
        <end position="285"/>
    </location>
</feature>
<feature type="signal peptide" evidence="1">
    <location>
        <begin position="1"/>
        <end position="27"/>
    </location>
</feature>
<accession>A0A1Q2CWU6</accession>
<gene>
    <name evidence="2" type="ORF">BW733_06810</name>
</gene>
<dbReference type="RefSeq" id="WP_077349078.1">
    <property type="nucleotide sequence ID" value="NZ_CP019607.1"/>
</dbReference>
<evidence type="ECO:0000313" key="3">
    <source>
        <dbReference type="Proteomes" id="UP000188235"/>
    </source>
</evidence>
<evidence type="ECO:0000313" key="2">
    <source>
        <dbReference type="EMBL" id="AQP50586.1"/>
    </source>
</evidence>
<organism evidence="2 3">
    <name type="scientific">Tessaracoccus flavescens</name>
    <dbReference type="NCBI Taxonomy" id="399497"/>
    <lineage>
        <taxon>Bacteria</taxon>
        <taxon>Bacillati</taxon>
        <taxon>Actinomycetota</taxon>
        <taxon>Actinomycetes</taxon>
        <taxon>Propionibacteriales</taxon>
        <taxon>Propionibacteriaceae</taxon>
        <taxon>Tessaracoccus</taxon>
    </lineage>
</organism>
<dbReference type="KEGG" id="tfa:BW733_06810"/>
<reference evidence="2 3" key="1">
    <citation type="journal article" date="2008" name="Int. J. Syst. Evol. Microbiol.">
        <title>Tessaracoccus flavescens sp. nov., isolated from marine sediment.</title>
        <authorList>
            <person name="Lee D.W."/>
            <person name="Lee S.D."/>
        </authorList>
    </citation>
    <scope>NUCLEOTIDE SEQUENCE [LARGE SCALE GENOMIC DNA]</scope>
    <source>
        <strain evidence="2 3">SST-39T</strain>
    </source>
</reference>
<proteinExistence type="predicted"/>
<dbReference type="EMBL" id="CP019607">
    <property type="protein sequence ID" value="AQP50586.1"/>
    <property type="molecule type" value="Genomic_DNA"/>
</dbReference>
<protein>
    <submittedName>
        <fullName evidence="2">Uncharacterized protein</fullName>
    </submittedName>
</protein>
<keyword evidence="3" id="KW-1185">Reference proteome</keyword>
<dbReference type="OrthoDB" id="3724831at2"/>
<dbReference type="AlphaFoldDB" id="A0A1Q2CWU6"/>